<keyword evidence="1" id="KW-0812">Transmembrane</keyword>
<keyword evidence="1" id="KW-1133">Transmembrane helix</keyword>
<dbReference type="EMBL" id="FNIL01000016">
    <property type="protein sequence ID" value="SDO50907.1"/>
    <property type="molecule type" value="Genomic_DNA"/>
</dbReference>
<sequence length="164" mass="19184">MLRYNNPFIGRYLRYVVTLLVLGILVPVVLVETQLWWSLISIIVALLITFGWDTAMYQLSKYKAEKLTKEGAQAMLPAIMPRADWKGFLVMTESYILFVPHMHKTTFITEWKDVHSFDVEGGYMELLYKQAFEKRCIHFIIASPAKVREEFGKRTNEARLEVEM</sequence>
<feature type="transmembrane region" description="Helical" evidence="1">
    <location>
        <begin position="36"/>
        <end position="59"/>
    </location>
</feature>
<name>A0A1H0K4W4_9BACI</name>
<organism evidence="2 3">
    <name type="scientific">Alkalicoccus daliensis</name>
    <dbReference type="NCBI Taxonomy" id="745820"/>
    <lineage>
        <taxon>Bacteria</taxon>
        <taxon>Bacillati</taxon>
        <taxon>Bacillota</taxon>
        <taxon>Bacilli</taxon>
        <taxon>Bacillales</taxon>
        <taxon>Bacillaceae</taxon>
        <taxon>Alkalicoccus</taxon>
    </lineage>
</organism>
<dbReference type="AlphaFoldDB" id="A0A1H0K4W4"/>
<keyword evidence="3" id="KW-1185">Reference proteome</keyword>
<keyword evidence="1" id="KW-0472">Membrane</keyword>
<dbReference type="OrthoDB" id="2967686at2"/>
<evidence type="ECO:0000313" key="2">
    <source>
        <dbReference type="EMBL" id="SDO50907.1"/>
    </source>
</evidence>
<protein>
    <submittedName>
        <fullName evidence="2">Uncharacterized protein</fullName>
    </submittedName>
</protein>
<dbReference type="Proteomes" id="UP000198778">
    <property type="component" value="Unassembled WGS sequence"/>
</dbReference>
<evidence type="ECO:0000313" key="3">
    <source>
        <dbReference type="Proteomes" id="UP000198778"/>
    </source>
</evidence>
<feature type="transmembrane region" description="Helical" evidence="1">
    <location>
        <begin position="12"/>
        <end position="30"/>
    </location>
</feature>
<gene>
    <name evidence="2" type="ORF">SAMN04488053_11612</name>
</gene>
<accession>A0A1H0K4W4</accession>
<proteinExistence type="predicted"/>
<dbReference type="RefSeq" id="WP_090844048.1">
    <property type="nucleotide sequence ID" value="NZ_FNIL01000016.1"/>
</dbReference>
<reference evidence="3" key="1">
    <citation type="submission" date="2016-10" db="EMBL/GenBank/DDBJ databases">
        <authorList>
            <person name="Varghese N."/>
            <person name="Submissions S."/>
        </authorList>
    </citation>
    <scope>NUCLEOTIDE SEQUENCE [LARGE SCALE GENOMIC DNA]</scope>
    <source>
        <strain evidence="3">CGMCC 1.10369</strain>
    </source>
</reference>
<evidence type="ECO:0000256" key="1">
    <source>
        <dbReference type="SAM" id="Phobius"/>
    </source>
</evidence>